<dbReference type="PANTHER" id="PTHR12778:SF9">
    <property type="entry name" value="ACETYL-COENZYME A TRANSPORTER 1"/>
    <property type="match status" value="1"/>
</dbReference>
<keyword evidence="6" id="KW-1185">Reference proteome</keyword>
<sequence>MQLVNGTLMLYISYNIQHLMDDPSKHVTHLTNVFTALVFFSATQDIAVDGWALTLLSPENLSYASTCQTIGLITKRFQTFLGPNIYLIRLSSTEK</sequence>
<dbReference type="InterPro" id="IPR024371">
    <property type="entry name" value="AcetylCoA_trans_1-like"/>
</dbReference>
<dbReference type="Proteomes" id="UP001219525">
    <property type="component" value="Unassembled WGS sequence"/>
</dbReference>
<comment type="caution">
    <text evidence="5">The sequence shown here is derived from an EMBL/GenBank/DDBJ whole genome shotgun (WGS) entry which is preliminary data.</text>
</comment>
<dbReference type="PANTHER" id="PTHR12778">
    <property type="entry name" value="SOLUTE CARRIER FAMILY 33 ACETYL-COA TRANSPORTER -RELATED"/>
    <property type="match status" value="1"/>
</dbReference>
<keyword evidence="2" id="KW-0812">Transmembrane</keyword>
<dbReference type="Pfam" id="PF13000">
    <property type="entry name" value="Acatn"/>
    <property type="match status" value="1"/>
</dbReference>
<keyword evidence="3" id="KW-1133">Transmembrane helix</keyword>
<comment type="subcellular location">
    <subcellularLocation>
        <location evidence="1">Membrane</location>
        <topology evidence="1">Multi-pass membrane protein</topology>
    </subcellularLocation>
</comment>
<evidence type="ECO:0000256" key="2">
    <source>
        <dbReference type="ARBA" id="ARBA00022692"/>
    </source>
</evidence>
<name>A0AAD7E438_9AGAR</name>
<dbReference type="EMBL" id="JARJCW010000003">
    <property type="protein sequence ID" value="KAJ7226771.1"/>
    <property type="molecule type" value="Genomic_DNA"/>
</dbReference>
<dbReference type="GO" id="GO:0008521">
    <property type="term" value="F:acetyl-CoA transmembrane transporter activity"/>
    <property type="evidence" value="ECO:0007669"/>
    <property type="project" value="InterPro"/>
</dbReference>
<protein>
    <submittedName>
        <fullName evidence="5">Uncharacterized protein</fullName>
    </submittedName>
</protein>
<dbReference type="AlphaFoldDB" id="A0AAD7E438"/>
<gene>
    <name evidence="5" type="ORF">GGX14DRAFT_627019</name>
</gene>
<evidence type="ECO:0000256" key="3">
    <source>
        <dbReference type="ARBA" id="ARBA00022989"/>
    </source>
</evidence>
<accession>A0AAD7E438</accession>
<organism evidence="5 6">
    <name type="scientific">Mycena pura</name>
    <dbReference type="NCBI Taxonomy" id="153505"/>
    <lineage>
        <taxon>Eukaryota</taxon>
        <taxon>Fungi</taxon>
        <taxon>Dikarya</taxon>
        <taxon>Basidiomycota</taxon>
        <taxon>Agaricomycotina</taxon>
        <taxon>Agaricomycetes</taxon>
        <taxon>Agaricomycetidae</taxon>
        <taxon>Agaricales</taxon>
        <taxon>Marasmiineae</taxon>
        <taxon>Mycenaceae</taxon>
        <taxon>Mycena</taxon>
    </lineage>
</organism>
<evidence type="ECO:0000313" key="6">
    <source>
        <dbReference type="Proteomes" id="UP001219525"/>
    </source>
</evidence>
<keyword evidence="4" id="KW-0472">Membrane</keyword>
<evidence type="ECO:0000256" key="1">
    <source>
        <dbReference type="ARBA" id="ARBA00004141"/>
    </source>
</evidence>
<evidence type="ECO:0000313" key="5">
    <source>
        <dbReference type="EMBL" id="KAJ7226771.1"/>
    </source>
</evidence>
<reference evidence="5" key="1">
    <citation type="submission" date="2023-03" db="EMBL/GenBank/DDBJ databases">
        <title>Massive genome expansion in bonnet fungi (Mycena s.s.) driven by repeated elements and novel gene families across ecological guilds.</title>
        <authorList>
            <consortium name="Lawrence Berkeley National Laboratory"/>
            <person name="Harder C.B."/>
            <person name="Miyauchi S."/>
            <person name="Viragh M."/>
            <person name="Kuo A."/>
            <person name="Thoen E."/>
            <person name="Andreopoulos B."/>
            <person name="Lu D."/>
            <person name="Skrede I."/>
            <person name="Drula E."/>
            <person name="Henrissat B."/>
            <person name="Morin E."/>
            <person name="Kohler A."/>
            <person name="Barry K."/>
            <person name="LaButti K."/>
            <person name="Morin E."/>
            <person name="Salamov A."/>
            <person name="Lipzen A."/>
            <person name="Mereny Z."/>
            <person name="Hegedus B."/>
            <person name="Baldrian P."/>
            <person name="Stursova M."/>
            <person name="Weitz H."/>
            <person name="Taylor A."/>
            <person name="Grigoriev I.V."/>
            <person name="Nagy L.G."/>
            <person name="Martin F."/>
            <person name="Kauserud H."/>
        </authorList>
    </citation>
    <scope>NUCLEOTIDE SEQUENCE</scope>
    <source>
        <strain evidence="5">9144</strain>
    </source>
</reference>
<dbReference type="InterPro" id="IPR004752">
    <property type="entry name" value="AmpG_permease/AT-1"/>
</dbReference>
<proteinExistence type="predicted"/>
<dbReference type="GO" id="GO:0035348">
    <property type="term" value="P:acetyl-CoA transmembrane transport"/>
    <property type="evidence" value="ECO:0007669"/>
    <property type="project" value="InterPro"/>
</dbReference>
<dbReference type="GO" id="GO:0016020">
    <property type="term" value="C:membrane"/>
    <property type="evidence" value="ECO:0007669"/>
    <property type="project" value="UniProtKB-SubCell"/>
</dbReference>
<evidence type="ECO:0000256" key="4">
    <source>
        <dbReference type="ARBA" id="ARBA00023136"/>
    </source>
</evidence>